<evidence type="ECO:0000313" key="13">
    <source>
        <dbReference type="EMBL" id="SSX20617.1"/>
    </source>
</evidence>
<gene>
    <name evidence="12" type="primary">CSON001984</name>
</gene>
<name>A0A336K702_CULSO</name>
<dbReference type="FunFam" id="3.40.50.11850:FF:000001">
    <property type="entry name" value="2-(3-amino-3-carboxypropyl)histidine synthase subunit 1"/>
    <property type="match status" value="1"/>
</dbReference>
<evidence type="ECO:0000256" key="6">
    <source>
        <dbReference type="ARBA" id="ARBA00022691"/>
    </source>
</evidence>
<keyword evidence="5 11" id="KW-0808">Transferase</keyword>
<dbReference type="EC" id="2.5.1.108" evidence="3 11"/>
<evidence type="ECO:0000256" key="3">
    <source>
        <dbReference type="ARBA" id="ARBA00012221"/>
    </source>
</evidence>
<accession>A0A336K702</accession>
<dbReference type="GO" id="GO:0090560">
    <property type="term" value="F:2-(3-amino-3-carboxypropyl)histidine synthase activity"/>
    <property type="evidence" value="ECO:0007669"/>
    <property type="project" value="UniProtKB-UniRule"/>
</dbReference>
<evidence type="ECO:0000313" key="12">
    <source>
        <dbReference type="EMBL" id="SSX00237.1"/>
    </source>
</evidence>
<evidence type="ECO:0000256" key="1">
    <source>
        <dbReference type="ARBA" id="ARBA00005156"/>
    </source>
</evidence>
<dbReference type="NCBIfam" id="TIGR00322">
    <property type="entry name" value="diphth2_R"/>
    <property type="match status" value="1"/>
</dbReference>
<comment type="cofactor">
    <cofactor evidence="11">
        <name>[4Fe-4S] cluster</name>
        <dbReference type="ChEBI" id="CHEBI:49883"/>
    </cofactor>
    <text evidence="11">Binds 1 [4Fe-4S] cluster per subunit. The cluster is coordinated with 3 cysteines and an exchangeable S-adenosyl-L-methionine.</text>
</comment>
<organism evidence="12">
    <name type="scientific">Culicoides sonorensis</name>
    <name type="common">Biting midge</name>
    <dbReference type="NCBI Taxonomy" id="179676"/>
    <lineage>
        <taxon>Eukaryota</taxon>
        <taxon>Metazoa</taxon>
        <taxon>Ecdysozoa</taxon>
        <taxon>Arthropoda</taxon>
        <taxon>Hexapoda</taxon>
        <taxon>Insecta</taxon>
        <taxon>Pterygota</taxon>
        <taxon>Neoptera</taxon>
        <taxon>Endopterygota</taxon>
        <taxon>Diptera</taxon>
        <taxon>Nematocera</taxon>
        <taxon>Chironomoidea</taxon>
        <taxon>Ceratopogonidae</taxon>
        <taxon>Ceratopogoninae</taxon>
        <taxon>Culicoides</taxon>
        <taxon>Monoculicoides</taxon>
    </lineage>
</organism>
<dbReference type="FunFam" id="3.40.50.11860:FF:000002">
    <property type="entry name" value="2-(3-amino-3-carboxypropyl)histidine synthase subunit 1"/>
    <property type="match status" value="1"/>
</dbReference>
<evidence type="ECO:0000256" key="8">
    <source>
        <dbReference type="ARBA" id="ARBA00023004"/>
    </source>
</evidence>
<keyword evidence="11" id="KW-0004">4Fe-4S</keyword>
<dbReference type="SFLD" id="SFLDG01121">
    <property type="entry name" value="Diphthamide_biosynthesis"/>
    <property type="match status" value="1"/>
</dbReference>
<dbReference type="InterPro" id="IPR016435">
    <property type="entry name" value="DPH1/DPH2"/>
</dbReference>
<evidence type="ECO:0000256" key="10">
    <source>
        <dbReference type="ARBA" id="ARBA00048403"/>
    </source>
</evidence>
<evidence type="ECO:0000256" key="11">
    <source>
        <dbReference type="PIRNR" id="PIRNR004967"/>
    </source>
</evidence>
<comment type="catalytic activity">
    <reaction evidence="10 11">
        <text>L-histidyl-[translation elongation factor 2] + S-adenosyl-L-methionine = 2-[(3S)-amino-3-carboxypropyl]-L-histidyl-[translation elongation factor 2] + S-methyl-5'-thioadenosine + H(+)</text>
        <dbReference type="Rhea" id="RHEA:36783"/>
        <dbReference type="Rhea" id="RHEA-COMP:9748"/>
        <dbReference type="Rhea" id="RHEA-COMP:9749"/>
        <dbReference type="ChEBI" id="CHEBI:15378"/>
        <dbReference type="ChEBI" id="CHEBI:17509"/>
        <dbReference type="ChEBI" id="CHEBI:29979"/>
        <dbReference type="ChEBI" id="CHEBI:59789"/>
        <dbReference type="ChEBI" id="CHEBI:73995"/>
        <dbReference type="EC" id="2.5.1.108"/>
    </reaction>
</comment>
<keyword evidence="9" id="KW-0411">Iron-sulfur</keyword>
<reference evidence="13" key="2">
    <citation type="submission" date="2018-07" db="EMBL/GenBank/DDBJ databases">
        <authorList>
            <person name="Quirk P.G."/>
            <person name="Krulwich T.A."/>
        </authorList>
    </citation>
    <scope>NUCLEOTIDE SEQUENCE</scope>
</reference>
<dbReference type="GO" id="GO:0046872">
    <property type="term" value="F:metal ion binding"/>
    <property type="evidence" value="ECO:0007669"/>
    <property type="project" value="UniProtKB-KW"/>
</dbReference>
<reference evidence="12" key="1">
    <citation type="submission" date="2018-04" db="EMBL/GenBank/DDBJ databases">
        <authorList>
            <person name="Go L.Y."/>
            <person name="Mitchell J.A."/>
        </authorList>
    </citation>
    <scope>NUCLEOTIDE SEQUENCE</scope>
    <source>
        <tissue evidence="12">Whole organism</tissue>
    </source>
</reference>
<keyword evidence="8" id="KW-0408">Iron</keyword>
<dbReference type="FunFam" id="3.40.50.11840:FF:000001">
    <property type="entry name" value="2-(3-amino-3-carboxypropyl)histidine synthase subunit 1"/>
    <property type="match status" value="1"/>
</dbReference>
<keyword evidence="7" id="KW-0479">Metal-binding</keyword>
<comment type="function">
    <text evidence="11">Catalyzes the first step of diphthamide biosynthesis, a post-translational modification of histidine which occurs in elongation factor 2.</text>
</comment>
<evidence type="ECO:0000256" key="7">
    <source>
        <dbReference type="ARBA" id="ARBA00022723"/>
    </source>
</evidence>
<evidence type="ECO:0000256" key="9">
    <source>
        <dbReference type="ARBA" id="ARBA00023014"/>
    </source>
</evidence>
<dbReference type="SFLD" id="SFLDS00032">
    <property type="entry name" value="Radical_SAM_3-amino-3-carboxyp"/>
    <property type="match status" value="1"/>
</dbReference>
<comment type="pathway">
    <text evidence="1 11">Protein modification; peptidyl-diphthamide biosynthesis.</text>
</comment>
<dbReference type="Gene3D" id="3.40.50.11850">
    <property type="entry name" value="Diphthamide synthesis DPH1/DPH2 domain 2"/>
    <property type="match status" value="1"/>
</dbReference>
<dbReference type="Gene3D" id="3.40.50.11840">
    <property type="entry name" value="Diphthamide synthesis DPH1/DPH2 domain 1"/>
    <property type="match status" value="1"/>
</dbReference>
<dbReference type="InterPro" id="IPR042265">
    <property type="entry name" value="DPH1/DPH2_3"/>
</dbReference>
<dbReference type="PIRSF" id="PIRSF004967">
    <property type="entry name" value="DPH1"/>
    <property type="match status" value="1"/>
</dbReference>
<dbReference type="GO" id="GO:0017183">
    <property type="term" value="P:protein histidyl modification to diphthamide"/>
    <property type="evidence" value="ECO:0007669"/>
    <property type="project" value="UniProtKB-UniRule"/>
</dbReference>
<dbReference type="Pfam" id="PF01866">
    <property type="entry name" value="Diphthamide_syn"/>
    <property type="match status" value="1"/>
</dbReference>
<dbReference type="AlphaFoldDB" id="A0A336K702"/>
<keyword evidence="6 11" id="KW-0949">S-adenosyl-L-methionine</keyword>
<dbReference type="VEuPathDB" id="VectorBase:CSON001984"/>
<dbReference type="UniPathway" id="UPA00559"/>
<comment type="similarity">
    <text evidence="2 11">Belongs to the DPH1/DPH2 family. DPH1 subfamily.</text>
</comment>
<protein>
    <recommendedName>
        <fullName evidence="4 11">2-(3-amino-3-carboxypropyl)histidine synthase subunit 1</fullName>
        <ecNumber evidence="3 11">2.5.1.108</ecNumber>
    </recommendedName>
</protein>
<dbReference type="InterPro" id="IPR042263">
    <property type="entry name" value="DPH1/DPH2_1"/>
</dbReference>
<dbReference type="OMA" id="PGQVLGC"/>
<dbReference type="PANTHER" id="PTHR10762">
    <property type="entry name" value="DIPHTHAMIDE BIOSYNTHESIS PROTEIN"/>
    <property type="match status" value="1"/>
</dbReference>
<evidence type="ECO:0000256" key="2">
    <source>
        <dbReference type="ARBA" id="ARBA00010173"/>
    </source>
</evidence>
<sequence length="428" mass="47464">MASADVETPGVVVVKAKPAKKIFRPATRTINKIPPEILNDPQINEAIAALPSNYNFEIHKTIFRCREIKAKRVALQMPEGLLMFSLIISDIIERFTDADTVIMGDVTYGACCVDDFTAKALGADLLVHYGHSCLIPVDQTVGIKVLYVFVDIKIDAVHFIESVKLNFGIGKKLAFVSTIQFVATLHAAAKELREFGYDITIPQSKPLSPGEVLGCTAPRIPEGTTLIYLGDGRFHLEAAMISNPSAEAYKYDPYEKKFTQEFYDHSAMRQNRKLAIDMSRSAKKFGIILGTLGRQGSVKVLEHIEKRIRSNGKEAVIILLSEIFPNKIELFKDIDVFVQVACPRLSIDWGTAFKKPLLTPYELSVALGDVEWKLSEADLKSSEVYPMDFYAAKSLGQWTPNHKPSDEGCEKALVNGCCGKCDKGEKKP</sequence>
<dbReference type="InterPro" id="IPR042264">
    <property type="entry name" value="DPH1/DPH2_2"/>
</dbReference>
<evidence type="ECO:0000256" key="5">
    <source>
        <dbReference type="ARBA" id="ARBA00022679"/>
    </source>
</evidence>
<dbReference type="GO" id="GO:0051539">
    <property type="term" value="F:4 iron, 4 sulfur cluster binding"/>
    <property type="evidence" value="ECO:0007669"/>
    <property type="project" value="UniProtKB-UniRule"/>
</dbReference>
<evidence type="ECO:0000256" key="4">
    <source>
        <dbReference type="ARBA" id="ARBA00021915"/>
    </source>
</evidence>
<dbReference type="EMBL" id="UFQS01000131">
    <property type="protein sequence ID" value="SSX00237.1"/>
    <property type="molecule type" value="Genomic_DNA"/>
</dbReference>
<proteinExistence type="inferred from homology"/>
<dbReference type="PANTHER" id="PTHR10762:SF1">
    <property type="entry name" value="2-(3-AMINO-3-CARBOXYPROPYL)HISTIDINE SYNTHASE SUBUNIT 1"/>
    <property type="match status" value="1"/>
</dbReference>
<dbReference type="Gene3D" id="3.40.50.11860">
    <property type="entry name" value="Diphthamide synthesis DPH1/DPH2 domain 3"/>
    <property type="match status" value="1"/>
</dbReference>
<dbReference type="InterPro" id="IPR035435">
    <property type="entry name" value="DPH1/DPH2_euk_archaea"/>
</dbReference>
<dbReference type="EMBL" id="UFQT01000131">
    <property type="protein sequence ID" value="SSX20617.1"/>
    <property type="molecule type" value="Genomic_DNA"/>
</dbReference>